<evidence type="ECO:0000256" key="1">
    <source>
        <dbReference type="ARBA" id="ARBA00022741"/>
    </source>
</evidence>
<dbReference type="Pfam" id="PF00271">
    <property type="entry name" value="Helicase_C"/>
    <property type="match status" value="1"/>
</dbReference>
<dbReference type="RefSeq" id="WP_273642899.1">
    <property type="nucleotide sequence ID" value="NZ_JAQQXP010000004.1"/>
</dbReference>
<sequence>MWLNQALAIESKGKTTKKAKSLADLASRRQATQGQFWTTPWIARKMWDIALSAMPDKNAMYSVMDNSIGSGRLLAHADPKRHSLYGCDIDPRCIDALIQDANQAGFTYSFECEGVESISAERIGVAVINPAFSITLQSPNLLPVSSTTYGMYGPNSHALSHEYALEHALYAADVVIALLPISMRDFCFGNSRLIAELTLPNTAFLSEGANVQTAVYVFGKKENPGQPLKASVDEHSNWPTLSLSARSMRDFTPKWKSLGVDDGKPTIALPVTGNTAVELHHHNRRIVLKFHCGLTQAKVLNGIYHERVEHPEGRLRHRYPSQIRYCGDGKFFLDAYLLQEKPMTAFNAFLDEISGLGGTPVPSPTLLGFFKKLIKKNARAFVPFRKFIEVPKVTDIQLTAKRAFLLRQCDITSPPVKKGEIVSAIIIDAGYLVSKNGQSEVYSKDQVSKLFTFPSAVGNETSTDDQYQWKLLHEGKNKAFPKIYKQNLSIIAKSGVDFLWPPQIDSLSELMMSPGSVAGWEQGCGKARLAVSLCLTSTSKHNLIAVEGGLVEEMEIELKKLGISNYQVIRSEADISQLKKINIVSYNRLKKPIGTHKRTLSHLLRRRFGVVAADEGSIMSNPDSQQSVALARLAPRKMYLLDGTPIGSYPRDLLPLSTATRGSSTAEQPYSLRSGLHMHKGLLSSANYSQRGVSAFQDDYVVVDWATHEFSENLREGAKREIPVIANVPKFRRWADLFVQRRLRNEPEMQEYAGCKRPTRSYEKVKWDKDHFENYIKEAVEFSQWYMKQREMRALEGKGSNLTVVLAKINAVITAANAPHLNAKRRGAAYFPITSKQSRILTRVEQIIENTDDKIIVFAKSPEVLKRFNKELSDRGIESVLFTGKQDINKRNDDMNRNFRHGSARVLLSSYVGQRGLNLPQANRILMYNRAWTGDTEEQSIARTTRPDQKKQVEVEYFHLAGSIDEYMAMVVDWKIAAAKAGLDYGDGATVEEEFRHLDSILETFCKNTLNMSLHEVHRLIAA</sequence>
<dbReference type="SUPFAM" id="SSF52540">
    <property type="entry name" value="P-loop containing nucleoside triphosphate hydrolases"/>
    <property type="match status" value="2"/>
</dbReference>
<dbReference type="Proteomes" id="UP001218788">
    <property type="component" value="Unassembled WGS sequence"/>
</dbReference>
<dbReference type="PROSITE" id="PS51194">
    <property type="entry name" value="HELICASE_CTER"/>
    <property type="match status" value="1"/>
</dbReference>
<dbReference type="EMBL" id="JAQQXP010000004">
    <property type="protein sequence ID" value="MDC8832989.1"/>
    <property type="molecule type" value="Genomic_DNA"/>
</dbReference>
<dbReference type="PANTHER" id="PTHR45626">
    <property type="entry name" value="TRANSCRIPTION TERMINATION FACTOR 2-RELATED"/>
    <property type="match status" value="1"/>
</dbReference>
<dbReference type="InterPro" id="IPR001650">
    <property type="entry name" value="Helicase_C-like"/>
</dbReference>
<keyword evidence="5" id="KW-0347">Helicase</keyword>
<evidence type="ECO:0000259" key="4">
    <source>
        <dbReference type="PROSITE" id="PS51194"/>
    </source>
</evidence>
<dbReference type="CDD" id="cd18793">
    <property type="entry name" value="SF2_C_SNF"/>
    <property type="match status" value="1"/>
</dbReference>
<keyword evidence="6" id="KW-1185">Reference proteome</keyword>
<proteinExistence type="predicted"/>
<dbReference type="InterPro" id="IPR050628">
    <property type="entry name" value="SNF2_RAD54_helicase_TF"/>
</dbReference>
<evidence type="ECO:0000313" key="6">
    <source>
        <dbReference type="Proteomes" id="UP001218788"/>
    </source>
</evidence>
<dbReference type="Gene3D" id="3.40.50.150">
    <property type="entry name" value="Vaccinia Virus protein VP39"/>
    <property type="match status" value="1"/>
</dbReference>
<dbReference type="SUPFAM" id="SSF53335">
    <property type="entry name" value="S-adenosyl-L-methionine-dependent methyltransferases"/>
    <property type="match status" value="1"/>
</dbReference>
<dbReference type="InterPro" id="IPR029063">
    <property type="entry name" value="SAM-dependent_MTases_sf"/>
</dbReference>
<reference evidence="5 6" key="1">
    <citation type="submission" date="2022-10" db="EMBL/GenBank/DDBJ databases">
        <title>Alteromonas sp. chi3 Genome sequencing.</title>
        <authorList>
            <person name="Park S."/>
        </authorList>
    </citation>
    <scope>NUCLEOTIDE SEQUENCE [LARGE SCALE GENOMIC DNA]</scope>
    <source>
        <strain evidence="6">chi3</strain>
    </source>
</reference>
<dbReference type="InterPro" id="IPR027417">
    <property type="entry name" value="P-loop_NTPase"/>
</dbReference>
<accession>A0ABT5L8U9</accession>
<keyword evidence="3" id="KW-0067">ATP-binding</keyword>
<dbReference type="GO" id="GO:0004386">
    <property type="term" value="F:helicase activity"/>
    <property type="evidence" value="ECO:0007669"/>
    <property type="project" value="UniProtKB-KW"/>
</dbReference>
<comment type="caution">
    <text evidence="5">The sequence shown here is derived from an EMBL/GenBank/DDBJ whole genome shotgun (WGS) entry which is preliminary data.</text>
</comment>
<feature type="domain" description="Helicase C-terminal" evidence="4">
    <location>
        <begin position="843"/>
        <end position="1018"/>
    </location>
</feature>
<dbReference type="Gene3D" id="3.40.50.300">
    <property type="entry name" value="P-loop containing nucleotide triphosphate hydrolases"/>
    <property type="match status" value="2"/>
</dbReference>
<dbReference type="SMART" id="SM00490">
    <property type="entry name" value="HELICc"/>
    <property type="match status" value="1"/>
</dbReference>
<dbReference type="InterPro" id="IPR049730">
    <property type="entry name" value="SNF2/RAD54-like_C"/>
</dbReference>
<keyword evidence="1" id="KW-0547">Nucleotide-binding</keyword>
<organism evidence="5 6">
    <name type="scientific">Alteromonas gilva</name>
    <dbReference type="NCBI Taxonomy" id="2987522"/>
    <lineage>
        <taxon>Bacteria</taxon>
        <taxon>Pseudomonadati</taxon>
        <taxon>Pseudomonadota</taxon>
        <taxon>Gammaproteobacteria</taxon>
        <taxon>Alteromonadales</taxon>
        <taxon>Alteromonadaceae</taxon>
        <taxon>Alteromonas/Salinimonas group</taxon>
        <taxon>Alteromonas</taxon>
    </lineage>
</organism>
<evidence type="ECO:0000256" key="3">
    <source>
        <dbReference type="ARBA" id="ARBA00022840"/>
    </source>
</evidence>
<gene>
    <name evidence="5" type="ORF">OIK42_19720</name>
</gene>
<keyword evidence="2" id="KW-0378">Hydrolase</keyword>
<protein>
    <submittedName>
        <fullName evidence="5">DEAD/DEAH box helicase</fullName>
    </submittedName>
</protein>
<name>A0ABT5L8U9_9ALTE</name>
<evidence type="ECO:0000313" key="5">
    <source>
        <dbReference type="EMBL" id="MDC8832989.1"/>
    </source>
</evidence>
<evidence type="ECO:0000256" key="2">
    <source>
        <dbReference type="ARBA" id="ARBA00022801"/>
    </source>
</evidence>